<dbReference type="PANTHER" id="PTHR31672">
    <property type="entry name" value="BNACNNG10540D PROTEIN"/>
    <property type="match status" value="1"/>
</dbReference>
<feature type="domain" description="F-box" evidence="1">
    <location>
        <begin position="1"/>
        <end position="43"/>
    </location>
</feature>
<dbReference type="Pfam" id="PF12937">
    <property type="entry name" value="F-box-like"/>
    <property type="match status" value="1"/>
</dbReference>
<organism evidence="2 3">
    <name type="scientific">Punica granatum</name>
    <name type="common">Pomegranate</name>
    <dbReference type="NCBI Taxonomy" id="22663"/>
    <lineage>
        <taxon>Eukaryota</taxon>
        <taxon>Viridiplantae</taxon>
        <taxon>Streptophyta</taxon>
        <taxon>Embryophyta</taxon>
        <taxon>Tracheophyta</taxon>
        <taxon>Spermatophyta</taxon>
        <taxon>Magnoliopsida</taxon>
        <taxon>eudicotyledons</taxon>
        <taxon>Gunneridae</taxon>
        <taxon>Pentapetalae</taxon>
        <taxon>rosids</taxon>
        <taxon>malvids</taxon>
        <taxon>Myrtales</taxon>
        <taxon>Lythraceae</taxon>
        <taxon>Punica</taxon>
    </lineage>
</organism>
<reference evidence="3" key="1">
    <citation type="journal article" date="2017" name="Plant J.">
        <title>The pomegranate (Punica granatum L.) genome and the genomics of punicalagin biosynthesis.</title>
        <authorList>
            <person name="Qin G."/>
            <person name="Xu C."/>
            <person name="Ming R."/>
            <person name="Tang H."/>
            <person name="Guyot R."/>
            <person name="Kramer E.M."/>
            <person name="Hu Y."/>
            <person name="Yi X."/>
            <person name="Qi Y."/>
            <person name="Xu X."/>
            <person name="Gao Z."/>
            <person name="Pan H."/>
            <person name="Jian J."/>
            <person name="Tian Y."/>
            <person name="Yue Z."/>
            <person name="Xu Y."/>
        </authorList>
    </citation>
    <scope>NUCLEOTIDE SEQUENCE [LARGE SCALE GENOMIC DNA]</scope>
    <source>
        <strain evidence="3">cv. Dabenzi</strain>
    </source>
</reference>
<dbReference type="SUPFAM" id="SSF81383">
    <property type="entry name" value="F-box domain"/>
    <property type="match status" value="1"/>
</dbReference>
<dbReference type="InterPro" id="IPR036047">
    <property type="entry name" value="F-box-like_dom_sf"/>
</dbReference>
<name>A0A218W6S2_PUNGR</name>
<dbReference type="Proteomes" id="UP000197138">
    <property type="component" value="Unassembled WGS sequence"/>
</dbReference>
<dbReference type="SMART" id="SM00256">
    <property type="entry name" value="FBOX"/>
    <property type="match status" value="1"/>
</dbReference>
<accession>A0A218W6S2</accession>
<sequence>MEEIDEDILVDILSRLPARPLGQLKSTNKRWYRLISDPYFVKLHLERSKKDTTGARQKVLKVSNRFCWKQQGIDTEFVGFKLFESGGQEMAIPYHRDPITWPFQPLKSVKIGGSCDGLICLVIHSGHRPTIRLWNPTTSEYRELPNVCHRREPNPVHEYWHSSIFGLGYDSGADDYKEVMMPEVDTEFPGLGILDGCLCIYTARFDLPWNGHFEAWTMKEYGAKKSWAKMISISMIEPPCVNIVQFLSLRNGKVLLAGCTADRTLTVLYDKDKGVGPLLLNNDYHFSDNNNWSYFLSTVCEESLVSPYRGAGVTERAGGNEGR</sequence>
<dbReference type="AlphaFoldDB" id="A0A218W6S2"/>
<evidence type="ECO:0000259" key="1">
    <source>
        <dbReference type="PROSITE" id="PS50181"/>
    </source>
</evidence>
<dbReference type="EMBL" id="MTKT01005034">
    <property type="protein sequence ID" value="OWM68198.1"/>
    <property type="molecule type" value="Genomic_DNA"/>
</dbReference>
<evidence type="ECO:0000313" key="3">
    <source>
        <dbReference type="Proteomes" id="UP000197138"/>
    </source>
</evidence>
<comment type="caution">
    <text evidence="2">The sequence shown here is derived from an EMBL/GenBank/DDBJ whole genome shotgun (WGS) entry which is preliminary data.</text>
</comment>
<evidence type="ECO:0000313" key="2">
    <source>
        <dbReference type="EMBL" id="OWM68198.1"/>
    </source>
</evidence>
<gene>
    <name evidence="2" type="ORF">CDL15_Pgr004680</name>
</gene>
<dbReference type="PROSITE" id="PS50181">
    <property type="entry name" value="FBOX"/>
    <property type="match status" value="1"/>
</dbReference>
<protein>
    <recommendedName>
        <fullName evidence="1">F-box domain-containing protein</fullName>
    </recommendedName>
</protein>
<dbReference type="InterPro" id="IPR001810">
    <property type="entry name" value="F-box_dom"/>
</dbReference>
<dbReference type="InterPro" id="IPR050796">
    <property type="entry name" value="SCF_F-box_component"/>
</dbReference>
<proteinExistence type="predicted"/>
<dbReference type="PANTHER" id="PTHR31672:SF13">
    <property type="entry name" value="F-BOX PROTEIN CPR30-LIKE"/>
    <property type="match status" value="1"/>
</dbReference>
<dbReference type="Gene3D" id="1.20.1280.50">
    <property type="match status" value="1"/>
</dbReference>